<dbReference type="EC" id="2.7.7.65" evidence="2"/>
<dbReference type="InterPro" id="IPR000014">
    <property type="entry name" value="PAS"/>
</dbReference>
<dbReference type="RefSeq" id="WP_120369729.1">
    <property type="nucleotide sequence ID" value="NZ_BKYM01000004.1"/>
</dbReference>
<evidence type="ECO:0000256" key="3">
    <source>
        <dbReference type="ARBA" id="ARBA00034247"/>
    </source>
</evidence>
<dbReference type="Pfam" id="PF00990">
    <property type="entry name" value="GGDEF"/>
    <property type="match status" value="1"/>
</dbReference>
<feature type="domain" description="GGDEF" evidence="5">
    <location>
        <begin position="171"/>
        <end position="308"/>
    </location>
</feature>
<dbReference type="PROSITE" id="PS50887">
    <property type="entry name" value="GGDEF"/>
    <property type="match status" value="1"/>
</dbReference>
<dbReference type="EMBL" id="RAXU01000006">
    <property type="protein sequence ID" value="RKG34420.1"/>
    <property type="molecule type" value="Genomic_DNA"/>
</dbReference>
<protein>
    <recommendedName>
        <fullName evidence="2">diguanylate cyclase</fullName>
        <ecNumber evidence="2">2.7.7.65</ecNumber>
    </recommendedName>
</protein>
<reference evidence="6 7" key="1">
    <citation type="submission" date="2018-09" db="EMBL/GenBank/DDBJ databases">
        <title>The draft genome of Acinetobacter spp. strains.</title>
        <authorList>
            <person name="Qin J."/>
            <person name="Feng Y."/>
            <person name="Zong Z."/>
        </authorList>
    </citation>
    <scope>NUCLEOTIDE SEQUENCE [LARGE SCALE GENOMIC DNA]</scope>
    <source>
        <strain evidence="6 7">WCHAc060096</strain>
    </source>
</reference>
<dbReference type="CDD" id="cd01949">
    <property type="entry name" value="GGDEF"/>
    <property type="match status" value="1"/>
</dbReference>
<dbReference type="GO" id="GO:0005886">
    <property type="term" value="C:plasma membrane"/>
    <property type="evidence" value="ECO:0007669"/>
    <property type="project" value="TreeGrafter"/>
</dbReference>
<dbReference type="NCBIfam" id="TIGR00254">
    <property type="entry name" value="GGDEF"/>
    <property type="match status" value="1"/>
</dbReference>
<evidence type="ECO:0000313" key="7">
    <source>
        <dbReference type="Proteomes" id="UP000269001"/>
    </source>
</evidence>
<dbReference type="GO" id="GO:0052621">
    <property type="term" value="F:diguanylate cyclase activity"/>
    <property type="evidence" value="ECO:0007669"/>
    <property type="project" value="UniProtKB-EC"/>
</dbReference>
<dbReference type="GO" id="GO:1902201">
    <property type="term" value="P:negative regulation of bacterial-type flagellum-dependent cell motility"/>
    <property type="evidence" value="ECO:0007669"/>
    <property type="project" value="TreeGrafter"/>
</dbReference>
<dbReference type="NCBIfam" id="TIGR00229">
    <property type="entry name" value="sensory_box"/>
    <property type="match status" value="1"/>
</dbReference>
<dbReference type="SMART" id="SM00267">
    <property type="entry name" value="GGDEF"/>
    <property type="match status" value="1"/>
</dbReference>
<evidence type="ECO:0000313" key="6">
    <source>
        <dbReference type="EMBL" id="RKG34420.1"/>
    </source>
</evidence>
<dbReference type="Gene3D" id="3.30.70.270">
    <property type="match status" value="1"/>
</dbReference>
<gene>
    <name evidence="6" type="ORF">D7V21_06620</name>
</gene>
<evidence type="ECO:0000256" key="1">
    <source>
        <dbReference type="ARBA" id="ARBA00001946"/>
    </source>
</evidence>
<dbReference type="InterPro" id="IPR000700">
    <property type="entry name" value="PAS-assoc_C"/>
</dbReference>
<sequence>MIDCQDYQFYKTLLESTRAIPWKIDWRTKEFSYIGPQIESVLGWPQDSWKTAQDWIDRIHEEDREKTVSYCVNLSNQGTDHEADYRALTPNGEYIWIRDVVYAQIEEGETVAIIGFMFDISERKKLELELESLNQKNQQLLLLDALTGVANRKALSEQIEYEFSRSLRYQRPLSILFIDVDFFKDYNDRYGHIQGDVCLITIAGQLRNMFSRASDFVARFGGEEFVILLPETCLQDAIQMAEKCRCQIFELNIPSKAENIFSKVTVSIGVNTLDTEKNYLDATTFLKSADELLYLAKSRGRNQVQFLH</sequence>
<evidence type="ECO:0000259" key="5">
    <source>
        <dbReference type="PROSITE" id="PS50887"/>
    </source>
</evidence>
<dbReference type="SUPFAM" id="SSF55073">
    <property type="entry name" value="Nucleotide cyclase"/>
    <property type="match status" value="1"/>
</dbReference>
<dbReference type="Gene3D" id="3.30.450.20">
    <property type="entry name" value="PAS domain"/>
    <property type="match status" value="1"/>
</dbReference>
<dbReference type="PANTHER" id="PTHR45138">
    <property type="entry name" value="REGULATORY COMPONENTS OF SENSORY TRANSDUCTION SYSTEM"/>
    <property type="match status" value="1"/>
</dbReference>
<evidence type="ECO:0000259" key="4">
    <source>
        <dbReference type="PROSITE" id="PS50113"/>
    </source>
</evidence>
<dbReference type="Pfam" id="PF08447">
    <property type="entry name" value="PAS_3"/>
    <property type="match status" value="1"/>
</dbReference>
<dbReference type="GO" id="GO:0043709">
    <property type="term" value="P:cell adhesion involved in single-species biofilm formation"/>
    <property type="evidence" value="ECO:0007669"/>
    <property type="project" value="TreeGrafter"/>
</dbReference>
<name>A0A3A8EUN5_9GAMM</name>
<proteinExistence type="predicted"/>
<dbReference type="InterPro" id="IPR013655">
    <property type="entry name" value="PAS_fold_3"/>
</dbReference>
<feature type="domain" description="PAC" evidence="4">
    <location>
        <begin position="81"/>
        <end position="132"/>
    </location>
</feature>
<comment type="catalytic activity">
    <reaction evidence="3">
        <text>2 GTP = 3',3'-c-di-GMP + 2 diphosphate</text>
        <dbReference type="Rhea" id="RHEA:24898"/>
        <dbReference type="ChEBI" id="CHEBI:33019"/>
        <dbReference type="ChEBI" id="CHEBI:37565"/>
        <dbReference type="ChEBI" id="CHEBI:58805"/>
        <dbReference type="EC" id="2.7.7.65"/>
    </reaction>
</comment>
<keyword evidence="7" id="KW-1185">Reference proteome</keyword>
<dbReference type="FunFam" id="3.30.70.270:FF:000001">
    <property type="entry name" value="Diguanylate cyclase domain protein"/>
    <property type="match status" value="1"/>
</dbReference>
<comment type="cofactor">
    <cofactor evidence="1">
        <name>Mg(2+)</name>
        <dbReference type="ChEBI" id="CHEBI:18420"/>
    </cofactor>
</comment>
<dbReference type="SMART" id="SM00086">
    <property type="entry name" value="PAC"/>
    <property type="match status" value="1"/>
</dbReference>
<dbReference type="InterPro" id="IPR000160">
    <property type="entry name" value="GGDEF_dom"/>
</dbReference>
<organism evidence="6 7">
    <name type="scientific">Acinetobacter guerrae</name>
    <dbReference type="NCBI Taxonomy" id="1843371"/>
    <lineage>
        <taxon>Bacteria</taxon>
        <taxon>Pseudomonadati</taxon>
        <taxon>Pseudomonadota</taxon>
        <taxon>Gammaproteobacteria</taxon>
        <taxon>Moraxellales</taxon>
        <taxon>Moraxellaceae</taxon>
        <taxon>Acinetobacter</taxon>
    </lineage>
</organism>
<dbReference type="CDD" id="cd00130">
    <property type="entry name" value="PAS"/>
    <property type="match status" value="1"/>
</dbReference>
<dbReference type="InterPro" id="IPR043128">
    <property type="entry name" value="Rev_trsase/Diguanyl_cyclase"/>
</dbReference>
<comment type="caution">
    <text evidence="6">The sequence shown here is derived from an EMBL/GenBank/DDBJ whole genome shotgun (WGS) entry which is preliminary data.</text>
</comment>
<dbReference type="InterPro" id="IPR001610">
    <property type="entry name" value="PAC"/>
</dbReference>
<dbReference type="Proteomes" id="UP000269001">
    <property type="component" value="Unassembled WGS sequence"/>
</dbReference>
<evidence type="ECO:0000256" key="2">
    <source>
        <dbReference type="ARBA" id="ARBA00012528"/>
    </source>
</evidence>
<dbReference type="SUPFAM" id="SSF55785">
    <property type="entry name" value="PYP-like sensor domain (PAS domain)"/>
    <property type="match status" value="1"/>
</dbReference>
<dbReference type="InterPro" id="IPR029787">
    <property type="entry name" value="Nucleotide_cyclase"/>
</dbReference>
<dbReference type="InterPro" id="IPR035965">
    <property type="entry name" value="PAS-like_dom_sf"/>
</dbReference>
<dbReference type="InterPro" id="IPR050469">
    <property type="entry name" value="Diguanylate_Cyclase"/>
</dbReference>
<dbReference type="OrthoDB" id="9812260at2"/>
<dbReference type="AlphaFoldDB" id="A0A3A8EUN5"/>
<accession>A0A3A8EUN5</accession>
<dbReference type="PANTHER" id="PTHR45138:SF9">
    <property type="entry name" value="DIGUANYLATE CYCLASE DGCM-RELATED"/>
    <property type="match status" value="1"/>
</dbReference>
<dbReference type="PROSITE" id="PS50113">
    <property type="entry name" value="PAC"/>
    <property type="match status" value="1"/>
</dbReference>